<name>X1LD26_9ZZZZ</name>
<comment type="caution">
    <text evidence="1">The sequence shown here is derived from an EMBL/GenBank/DDBJ whole genome shotgun (WGS) entry which is preliminary data.</text>
</comment>
<gene>
    <name evidence="1" type="ORF">S06H3_23010</name>
</gene>
<proteinExistence type="predicted"/>
<organism evidence="1">
    <name type="scientific">marine sediment metagenome</name>
    <dbReference type="NCBI Taxonomy" id="412755"/>
    <lineage>
        <taxon>unclassified sequences</taxon>
        <taxon>metagenomes</taxon>
        <taxon>ecological metagenomes</taxon>
    </lineage>
</organism>
<sequence length="48" mass="4917">LAELLMALIVTGIILGAVATLAYALGAANDAGDDTAYKQAKNHSFILL</sequence>
<evidence type="ECO:0000313" key="1">
    <source>
        <dbReference type="EMBL" id="GAI03761.1"/>
    </source>
</evidence>
<feature type="non-terminal residue" evidence="1">
    <location>
        <position position="1"/>
    </location>
</feature>
<dbReference type="EMBL" id="BARV01012418">
    <property type="protein sequence ID" value="GAI03761.1"/>
    <property type="molecule type" value="Genomic_DNA"/>
</dbReference>
<reference evidence="1" key="1">
    <citation type="journal article" date="2014" name="Front. Microbiol.">
        <title>High frequency of phylogenetically diverse reductive dehalogenase-homologous genes in deep subseafloor sedimentary metagenomes.</title>
        <authorList>
            <person name="Kawai M."/>
            <person name="Futagami T."/>
            <person name="Toyoda A."/>
            <person name="Takaki Y."/>
            <person name="Nishi S."/>
            <person name="Hori S."/>
            <person name="Arai W."/>
            <person name="Tsubouchi T."/>
            <person name="Morono Y."/>
            <person name="Uchiyama I."/>
            <person name="Ito T."/>
            <person name="Fujiyama A."/>
            <person name="Inagaki F."/>
            <person name="Takami H."/>
        </authorList>
    </citation>
    <scope>NUCLEOTIDE SEQUENCE</scope>
    <source>
        <strain evidence="1">Expedition CK06-06</strain>
    </source>
</reference>
<accession>X1LD26</accession>
<dbReference type="AlphaFoldDB" id="X1LD26"/>
<protein>
    <submittedName>
        <fullName evidence="1">Uncharacterized protein</fullName>
    </submittedName>
</protein>